<name>A0ABS2AB68_9ACTN</name>
<dbReference type="Pfam" id="PF00440">
    <property type="entry name" value="TetR_N"/>
    <property type="match status" value="1"/>
</dbReference>
<dbReference type="InterPro" id="IPR001647">
    <property type="entry name" value="HTH_TetR"/>
</dbReference>
<evidence type="ECO:0000256" key="5">
    <source>
        <dbReference type="PROSITE-ProRule" id="PRU00335"/>
    </source>
</evidence>
<evidence type="ECO:0000256" key="4">
    <source>
        <dbReference type="ARBA" id="ARBA00023163"/>
    </source>
</evidence>
<evidence type="ECO:0000259" key="6">
    <source>
        <dbReference type="PROSITE" id="PS50977"/>
    </source>
</evidence>
<dbReference type="SUPFAM" id="SSF48498">
    <property type="entry name" value="Tetracyclin repressor-like, C-terminal domain"/>
    <property type="match status" value="1"/>
</dbReference>
<keyword evidence="4" id="KW-0804">Transcription</keyword>
<dbReference type="RefSeq" id="WP_203376416.1">
    <property type="nucleotide sequence ID" value="NZ_JAENHP010000003.1"/>
</dbReference>
<proteinExistence type="predicted"/>
<keyword evidence="2" id="KW-0805">Transcription regulation</keyword>
<organism evidence="7 8">
    <name type="scientific">Paractinoplanes ovalisporus</name>
    <dbReference type="NCBI Taxonomy" id="2810368"/>
    <lineage>
        <taxon>Bacteria</taxon>
        <taxon>Bacillati</taxon>
        <taxon>Actinomycetota</taxon>
        <taxon>Actinomycetes</taxon>
        <taxon>Micromonosporales</taxon>
        <taxon>Micromonosporaceae</taxon>
        <taxon>Paractinoplanes</taxon>
    </lineage>
</organism>
<dbReference type="SUPFAM" id="SSF46689">
    <property type="entry name" value="Homeodomain-like"/>
    <property type="match status" value="1"/>
</dbReference>
<dbReference type="InterPro" id="IPR036271">
    <property type="entry name" value="Tet_transcr_reg_TetR-rel_C_sf"/>
</dbReference>
<dbReference type="InterPro" id="IPR039538">
    <property type="entry name" value="BetI_C"/>
</dbReference>
<protein>
    <submittedName>
        <fullName evidence="7">TetR/AcrR family transcriptional regulator</fullName>
    </submittedName>
</protein>
<dbReference type="Proteomes" id="UP000632138">
    <property type="component" value="Unassembled WGS sequence"/>
</dbReference>
<sequence>MPKIVDHERRRAEIVAAFLTVVEREGLAGAGSRAIAAELGVGAGALWHYFDSLDSVVSAAYQRILEGVDGRIATAAHGLRGLTAVDAMLREILPLSAQASDEAQVIVGFWGRLAVSRRPEVAATDAIARWGDRVSRHLSEAVEDGELRSDVPTSSLADVLLSLAIGQQVHSVLGAPAAGPERQLALIDHCLQPWRNHQVRVMQNGWPEGR</sequence>
<keyword evidence="3 5" id="KW-0238">DNA-binding</keyword>
<dbReference type="PANTHER" id="PTHR30055:SF234">
    <property type="entry name" value="HTH-TYPE TRANSCRIPTIONAL REGULATOR BETI"/>
    <property type="match status" value="1"/>
</dbReference>
<dbReference type="PANTHER" id="PTHR30055">
    <property type="entry name" value="HTH-TYPE TRANSCRIPTIONAL REGULATOR RUTR"/>
    <property type="match status" value="1"/>
</dbReference>
<dbReference type="EMBL" id="JAENHP010000003">
    <property type="protein sequence ID" value="MBM2616534.1"/>
    <property type="molecule type" value="Genomic_DNA"/>
</dbReference>
<keyword evidence="1" id="KW-0678">Repressor</keyword>
<accession>A0ABS2AB68</accession>
<feature type="DNA-binding region" description="H-T-H motif" evidence="5">
    <location>
        <begin position="31"/>
        <end position="50"/>
    </location>
</feature>
<evidence type="ECO:0000256" key="1">
    <source>
        <dbReference type="ARBA" id="ARBA00022491"/>
    </source>
</evidence>
<evidence type="ECO:0000313" key="8">
    <source>
        <dbReference type="Proteomes" id="UP000632138"/>
    </source>
</evidence>
<evidence type="ECO:0000256" key="2">
    <source>
        <dbReference type="ARBA" id="ARBA00023015"/>
    </source>
</evidence>
<comment type="caution">
    <text evidence="7">The sequence shown here is derived from an EMBL/GenBank/DDBJ whole genome shotgun (WGS) entry which is preliminary data.</text>
</comment>
<dbReference type="Pfam" id="PF13977">
    <property type="entry name" value="TetR_C_6"/>
    <property type="match status" value="1"/>
</dbReference>
<dbReference type="InterPro" id="IPR050109">
    <property type="entry name" value="HTH-type_TetR-like_transc_reg"/>
</dbReference>
<feature type="domain" description="HTH tetR-type" evidence="6">
    <location>
        <begin position="8"/>
        <end position="68"/>
    </location>
</feature>
<dbReference type="InterPro" id="IPR009057">
    <property type="entry name" value="Homeodomain-like_sf"/>
</dbReference>
<dbReference type="PROSITE" id="PS50977">
    <property type="entry name" value="HTH_TETR_2"/>
    <property type="match status" value="1"/>
</dbReference>
<reference evidence="7 8" key="1">
    <citation type="submission" date="2021-01" db="EMBL/GenBank/DDBJ databases">
        <title>Actinoplanes sp. nov. LDG1-06 isolated from lichen.</title>
        <authorList>
            <person name="Saeng-In P."/>
            <person name="Phongsopitanun W."/>
            <person name="Kanchanasin P."/>
            <person name="Yuki M."/>
            <person name="Kudo T."/>
            <person name="Ohkuma M."/>
            <person name="Tanasupawat S."/>
        </authorList>
    </citation>
    <scope>NUCLEOTIDE SEQUENCE [LARGE SCALE GENOMIC DNA]</scope>
    <source>
        <strain evidence="7 8">LDG1-06</strain>
    </source>
</reference>
<dbReference type="Gene3D" id="1.10.357.10">
    <property type="entry name" value="Tetracycline Repressor, domain 2"/>
    <property type="match status" value="1"/>
</dbReference>
<gene>
    <name evidence="7" type="ORF">JIG36_13300</name>
</gene>
<evidence type="ECO:0000313" key="7">
    <source>
        <dbReference type="EMBL" id="MBM2616534.1"/>
    </source>
</evidence>
<evidence type="ECO:0000256" key="3">
    <source>
        <dbReference type="ARBA" id="ARBA00023125"/>
    </source>
</evidence>
<keyword evidence="8" id="KW-1185">Reference proteome</keyword>